<dbReference type="InterPro" id="IPR014027">
    <property type="entry name" value="UDP-Glc/GDP-Man_DH_C"/>
</dbReference>
<dbReference type="Pfam" id="PF00984">
    <property type="entry name" value="UDPG_MGDP_dh"/>
    <property type="match status" value="1"/>
</dbReference>
<dbReference type="SUPFAM" id="SSF51735">
    <property type="entry name" value="NAD(P)-binding Rossmann-fold domains"/>
    <property type="match status" value="1"/>
</dbReference>
<dbReference type="OrthoDB" id="9803238at2"/>
<dbReference type="SUPFAM" id="SSF52413">
    <property type="entry name" value="UDP-glucose/GDP-mannose dehydrogenase C-terminal domain"/>
    <property type="match status" value="1"/>
</dbReference>
<organism evidence="6 7">
    <name type="scientific">Anaerovirgula multivorans</name>
    <dbReference type="NCBI Taxonomy" id="312168"/>
    <lineage>
        <taxon>Bacteria</taxon>
        <taxon>Bacillati</taxon>
        <taxon>Bacillota</taxon>
        <taxon>Clostridia</taxon>
        <taxon>Peptostreptococcales</taxon>
        <taxon>Natronincolaceae</taxon>
        <taxon>Anaerovirgula</taxon>
    </lineage>
</organism>
<feature type="transmembrane region" description="Helical" evidence="4">
    <location>
        <begin position="12"/>
        <end position="35"/>
    </location>
</feature>
<dbReference type="InterPro" id="IPR017476">
    <property type="entry name" value="UDP-Glc/GDP-Man"/>
</dbReference>
<dbReference type="Pfam" id="PF03721">
    <property type="entry name" value="UDPG_MGDP_dh_N"/>
    <property type="match status" value="1"/>
</dbReference>
<dbReference type="PIRSF" id="PIRSF000124">
    <property type="entry name" value="UDPglc_GDPman_dh"/>
    <property type="match status" value="1"/>
</dbReference>
<dbReference type="Proteomes" id="UP000198304">
    <property type="component" value="Unassembled WGS sequence"/>
</dbReference>
<dbReference type="EMBL" id="FZOJ01000008">
    <property type="protein sequence ID" value="SNS33025.1"/>
    <property type="molecule type" value="Genomic_DNA"/>
</dbReference>
<dbReference type="GO" id="GO:0016616">
    <property type="term" value="F:oxidoreductase activity, acting on the CH-OH group of donors, NAD or NADP as acceptor"/>
    <property type="evidence" value="ECO:0007669"/>
    <property type="project" value="InterPro"/>
</dbReference>
<keyword evidence="4" id="KW-0472">Membrane</keyword>
<evidence type="ECO:0000256" key="1">
    <source>
        <dbReference type="ARBA" id="ARBA00023002"/>
    </source>
</evidence>
<keyword evidence="4" id="KW-0812">Transmembrane</keyword>
<dbReference type="SMART" id="SM00984">
    <property type="entry name" value="UDPG_MGDP_dh_C"/>
    <property type="match status" value="1"/>
</dbReference>
<dbReference type="NCBIfam" id="TIGR03026">
    <property type="entry name" value="NDP-sugDHase"/>
    <property type="match status" value="1"/>
</dbReference>
<dbReference type="SUPFAM" id="SSF48179">
    <property type="entry name" value="6-phosphogluconate dehydrogenase C-terminal domain-like"/>
    <property type="match status" value="1"/>
</dbReference>
<gene>
    <name evidence="6" type="ORF">SAMN05446037_100818</name>
</gene>
<dbReference type="InterPro" id="IPR028359">
    <property type="entry name" value="UDP_ManNAc/GlcNAc_DH"/>
</dbReference>
<sequence length="440" mass="49233">MSLKNKINNKEAILGVIGLGYVGLPLATTTALSGFKVIGIETNKTKVNKLLAGKSYVKDVPDDDIASVIKKGSLSVTSEYKQMNKMDVIIICVPTPLKNDNTPDVSYIYQVVEKIKQYAKKSILIILESTSYPGTTEELIMKELENAGWVLNKDFNLSFSPERVDPGNKLYSLRNTPKIVGGVTQKCSQLAGLLYKQITNEVFFVSSVKTAEMVKLLENTFRSVNIGFINEMALLCEKMGINIWEVIEAASTKPFGYMAFYPGPGIGGHCIPIDPIYLEWKAKTFNFYSGFIKLASKINDSMSQYIVNSIKQILDNSGKSIEKSKILIVGVAYKKDIDDVRESPALKIIDLLIDEKASVDYYDPYVKELTISNKTISSINLTKENLKEYDCSIIITNHDNIDYELLIENLKIIYDTRNTIKEKKENVFLLGAVNNNTIKE</sequence>
<dbReference type="AlphaFoldDB" id="A0A239DK72"/>
<dbReference type="Pfam" id="PF03720">
    <property type="entry name" value="UDPG_MGDP_dh_C"/>
    <property type="match status" value="1"/>
</dbReference>
<evidence type="ECO:0000256" key="3">
    <source>
        <dbReference type="PIRNR" id="PIRNR000124"/>
    </source>
</evidence>
<dbReference type="RefSeq" id="WP_089282704.1">
    <property type="nucleotide sequence ID" value="NZ_FZOJ01000008.1"/>
</dbReference>
<feature type="domain" description="UDP-glucose/GDP-mannose dehydrogenase C-terminal" evidence="5">
    <location>
        <begin position="327"/>
        <end position="422"/>
    </location>
</feature>
<dbReference type="InterPro" id="IPR014026">
    <property type="entry name" value="UDP-Glc/GDP-Man_DH_dimer"/>
</dbReference>
<dbReference type="InterPro" id="IPR008927">
    <property type="entry name" value="6-PGluconate_DH-like_C_sf"/>
</dbReference>
<evidence type="ECO:0000259" key="5">
    <source>
        <dbReference type="SMART" id="SM00984"/>
    </source>
</evidence>
<accession>A0A239DK72</accession>
<dbReference type="InterPro" id="IPR036291">
    <property type="entry name" value="NAD(P)-bd_dom_sf"/>
</dbReference>
<dbReference type="GO" id="GO:0000271">
    <property type="term" value="P:polysaccharide biosynthetic process"/>
    <property type="evidence" value="ECO:0007669"/>
    <property type="project" value="InterPro"/>
</dbReference>
<dbReference type="GO" id="GO:0016628">
    <property type="term" value="F:oxidoreductase activity, acting on the CH-CH group of donors, NAD or NADP as acceptor"/>
    <property type="evidence" value="ECO:0007669"/>
    <property type="project" value="InterPro"/>
</dbReference>
<comment type="similarity">
    <text evidence="3">Belongs to the UDP-glucose/GDP-mannose dehydrogenase family.</text>
</comment>
<evidence type="ECO:0000256" key="4">
    <source>
        <dbReference type="SAM" id="Phobius"/>
    </source>
</evidence>
<dbReference type="InterPro" id="IPR036220">
    <property type="entry name" value="UDP-Glc/GDP-Man_DH_C_sf"/>
</dbReference>
<dbReference type="PIRSF" id="PIRSF500136">
    <property type="entry name" value="UDP_ManNAc_DH"/>
    <property type="match status" value="1"/>
</dbReference>
<keyword evidence="1" id="KW-0560">Oxidoreductase</keyword>
<reference evidence="6 7" key="1">
    <citation type="submission" date="2017-06" db="EMBL/GenBank/DDBJ databases">
        <authorList>
            <person name="Kim H.J."/>
            <person name="Triplett B.A."/>
        </authorList>
    </citation>
    <scope>NUCLEOTIDE SEQUENCE [LARGE SCALE GENOMIC DNA]</scope>
    <source>
        <strain evidence="6 7">SCA</strain>
    </source>
</reference>
<dbReference type="PANTHER" id="PTHR43491">
    <property type="entry name" value="UDP-N-ACETYL-D-MANNOSAMINE DEHYDROGENASE"/>
    <property type="match status" value="1"/>
</dbReference>
<name>A0A239DK72_9FIRM</name>
<evidence type="ECO:0000313" key="6">
    <source>
        <dbReference type="EMBL" id="SNS33025.1"/>
    </source>
</evidence>
<evidence type="ECO:0000313" key="7">
    <source>
        <dbReference type="Proteomes" id="UP000198304"/>
    </source>
</evidence>
<keyword evidence="2" id="KW-0520">NAD</keyword>
<keyword evidence="4" id="KW-1133">Transmembrane helix</keyword>
<dbReference type="GO" id="GO:0051287">
    <property type="term" value="F:NAD binding"/>
    <property type="evidence" value="ECO:0007669"/>
    <property type="project" value="InterPro"/>
</dbReference>
<protein>
    <submittedName>
        <fullName evidence="6">UDP-N-acetyl-D-glucosamine dehydrogenase</fullName>
    </submittedName>
</protein>
<evidence type="ECO:0000256" key="2">
    <source>
        <dbReference type="ARBA" id="ARBA00023027"/>
    </source>
</evidence>
<dbReference type="InterPro" id="IPR001732">
    <property type="entry name" value="UDP-Glc/GDP-Man_DH_N"/>
</dbReference>
<proteinExistence type="inferred from homology"/>
<dbReference type="PANTHER" id="PTHR43491:SF1">
    <property type="entry name" value="UDP-N-ACETYL-D-MANNOSAMINE DEHYDROGENASE"/>
    <property type="match status" value="1"/>
</dbReference>
<keyword evidence="7" id="KW-1185">Reference proteome</keyword>
<dbReference type="Gene3D" id="3.40.50.720">
    <property type="entry name" value="NAD(P)-binding Rossmann-like Domain"/>
    <property type="match status" value="2"/>
</dbReference>